<dbReference type="GO" id="GO:0016829">
    <property type="term" value="F:lyase activity"/>
    <property type="evidence" value="ECO:0007669"/>
    <property type="project" value="UniProtKB-KW"/>
</dbReference>
<comment type="subunit">
    <text evidence="3 9">Heterodimer of HisH and HisF.</text>
</comment>
<dbReference type="CDD" id="cd04731">
    <property type="entry name" value="HisF"/>
    <property type="match status" value="1"/>
</dbReference>
<comment type="catalytic activity">
    <reaction evidence="8 9">
        <text>5-[(5-phospho-1-deoxy-D-ribulos-1-ylimino)methylamino]-1-(5-phospho-beta-D-ribosyl)imidazole-4-carboxamide + L-glutamine = D-erythro-1-(imidazol-4-yl)glycerol 3-phosphate + 5-amino-1-(5-phospho-beta-D-ribosyl)imidazole-4-carboxamide + L-glutamate + H(+)</text>
        <dbReference type="Rhea" id="RHEA:24793"/>
        <dbReference type="ChEBI" id="CHEBI:15378"/>
        <dbReference type="ChEBI" id="CHEBI:29985"/>
        <dbReference type="ChEBI" id="CHEBI:58278"/>
        <dbReference type="ChEBI" id="CHEBI:58359"/>
        <dbReference type="ChEBI" id="CHEBI:58475"/>
        <dbReference type="ChEBI" id="CHEBI:58525"/>
        <dbReference type="EC" id="4.3.2.10"/>
    </reaction>
</comment>
<comment type="pathway">
    <text evidence="1 9">Amino-acid biosynthesis; L-histidine biosynthesis; L-histidine from 5-phospho-alpha-D-ribose 1-diphosphate: step 5/9.</text>
</comment>
<dbReference type="NCBIfam" id="TIGR00735">
    <property type="entry name" value="hisF"/>
    <property type="match status" value="1"/>
</dbReference>
<evidence type="ECO:0000256" key="1">
    <source>
        <dbReference type="ARBA" id="ARBA00005091"/>
    </source>
</evidence>
<evidence type="ECO:0000256" key="4">
    <source>
        <dbReference type="ARBA" id="ARBA00022605"/>
    </source>
</evidence>
<dbReference type="SMR" id="A0A953LHB5"/>
<dbReference type="AlphaFoldDB" id="A0A953LHB5"/>
<accession>A0A953LHB5</accession>
<dbReference type="GO" id="GO:0005737">
    <property type="term" value="C:cytoplasm"/>
    <property type="evidence" value="ECO:0007669"/>
    <property type="project" value="UniProtKB-SubCell"/>
</dbReference>
<dbReference type="InterPro" id="IPR004651">
    <property type="entry name" value="HisF"/>
</dbReference>
<evidence type="ECO:0000256" key="3">
    <source>
        <dbReference type="ARBA" id="ARBA00011152"/>
    </source>
</evidence>
<proteinExistence type="inferred from homology"/>
<dbReference type="EMBL" id="PIUK01000004">
    <property type="protein sequence ID" value="MBY6274789.1"/>
    <property type="molecule type" value="Genomic_DNA"/>
</dbReference>
<gene>
    <name evidence="9" type="primary">hisF</name>
    <name evidence="11" type="ORF">CWE10_01025</name>
</gene>
<dbReference type="InterPro" id="IPR011060">
    <property type="entry name" value="RibuloseP-bd_barrel"/>
</dbReference>
<evidence type="ECO:0000313" key="12">
    <source>
        <dbReference type="Proteomes" id="UP000732377"/>
    </source>
</evidence>
<dbReference type="RefSeq" id="WP_011196952.1">
    <property type="nucleotide sequence ID" value="NZ_JACSIR010000365.1"/>
</dbReference>
<comment type="similarity">
    <text evidence="2 9 10">Belongs to the HisA/HisF family.</text>
</comment>
<feature type="active site" evidence="9">
    <location>
        <position position="132"/>
    </location>
</feature>
<organism evidence="11 12">
    <name type="scientific">Symbiobacterium thermophilum</name>
    <dbReference type="NCBI Taxonomy" id="2734"/>
    <lineage>
        <taxon>Bacteria</taxon>
        <taxon>Bacillati</taxon>
        <taxon>Bacillota</taxon>
        <taxon>Clostridia</taxon>
        <taxon>Eubacteriales</taxon>
        <taxon>Symbiobacteriaceae</taxon>
        <taxon>Symbiobacterium</taxon>
    </lineage>
</organism>
<evidence type="ECO:0000256" key="7">
    <source>
        <dbReference type="ARBA" id="ARBA00025475"/>
    </source>
</evidence>
<evidence type="ECO:0000313" key="11">
    <source>
        <dbReference type="EMBL" id="MBY6274789.1"/>
    </source>
</evidence>
<feature type="active site" evidence="9">
    <location>
        <position position="12"/>
    </location>
</feature>
<evidence type="ECO:0000256" key="5">
    <source>
        <dbReference type="ARBA" id="ARBA00023102"/>
    </source>
</evidence>
<dbReference type="Gene3D" id="3.20.20.70">
    <property type="entry name" value="Aldolase class I"/>
    <property type="match status" value="1"/>
</dbReference>
<sequence>MPLAKRIIPCLDIRDGRVVKNVQFHLNTWDAGDPVALAAEYDRQGADEIVFLDINASWEGRSATLDVLSRAAEQVFVPLTIGGGVSAVEHVKAYLRAGADKVSVNTAAVQRPDLIDEIADLFGSSTLVVAIDCKRRPEGGWEVYLHGGRTPTGIDAVAWAEEAARRGAGELLVTSMDADGTRQGYDIALHQALADAVGVPVIASGGAGSPEDILEVLTVGRADAALAASIFHSGRHTVGEVKAFLRERGVLVRS</sequence>
<protein>
    <recommendedName>
        <fullName evidence="9">Imidazole glycerol phosphate synthase subunit HisF</fullName>
        <ecNumber evidence="9">4.3.2.10</ecNumber>
    </recommendedName>
    <alternativeName>
        <fullName evidence="9">IGP synthase cyclase subunit</fullName>
    </alternativeName>
    <alternativeName>
        <fullName evidence="9">IGP synthase subunit HisF</fullName>
    </alternativeName>
    <alternativeName>
        <fullName evidence="9">ImGP synthase subunit HisF</fullName>
        <shortName evidence="9">IGPS subunit HisF</shortName>
    </alternativeName>
</protein>
<dbReference type="EC" id="4.3.2.10" evidence="9"/>
<keyword evidence="5 9" id="KW-0368">Histidine biosynthesis</keyword>
<keyword evidence="6 9" id="KW-0456">Lyase</keyword>
<dbReference type="PANTHER" id="PTHR21235:SF2">
    <property type="entry name" value="IMIDAZOLE GLYCEROL PHOSPHATE SYNTHASE HISHF"/>
    <property type="match status" value="1"/>
</dbReference>
<comment type="subcellular location">
    <subcellularLocation>
        <location evidence="9">Cytoplasm</location>
    </subcellularLocation>
</comment>
<comment type="caution">
    <text evidence="11">The sequence shown here is derived from an EMBL/GenBank/DDBJ whole genome shotgun (WGS) entry which is preliminary data.</text>
</comment>
<keyword evidence="4 9" id="KW-0028">Amino-acid biosynthesis</keyword>
<dbReference type="InterPro" id="IPR013785">
    <property type="entry name" value="Aldolase_TIM"/>
</dbReference>
<evidence type="ECO:0000256" key="10">
    <source>
        <dbReference type="RuleBase" id="RU003657"/>
    </source>
</evidence>
<dbReference type="InterPro" id="IPR006062">
    <property type="entry name" value="His_biosynth"/>
</dbReference>
<dbReference type="OMA" id="WEVYIHG"/>
<evidence type="ECO:0000256" key="8">
    <source>
        <dbReference type="ARBA" id="ARBA00047838"/>
    </source>
</evidence>
<evidence type="ECO:0000256" key="2">
    <source>
        <dbReference type="ARBA" id="ARBA00009667"/>
    </source>
</evidence>
<dbReference type="SUPFAM" id="SSF51366">
    <property type="entry name" value="Ribulose-phoshate binding barrel"/>
    <property type="match status" value="1"/>
</dbReference>
<evidence type="ECO:0000256" key="9">
    <source>
        <dbReference type="HAMAP-Rule" id="MF_01013"/>
    </source>
</evidence>
<dbReference type="GO" id="GO:0000105">
    <property type="term" value="P:L-histidine biosynthetic process"/>
    <property type="evidence" value="ECO:0007669"/>
    <property type="project" value="UniProtKB-UniRule"/>
</dbReference>
<name>A0A953LHB5_SYMTR</name>
<dbReference type="HAMAP" id="MF_01013">
    <property type="entry name" value="HisF"/>
    <property type="match status" value="1"/>
</dbReference>
<dbReference type="Pfam" id="PF00977">
    <property type="entry name" value="His_biosynth"/>
    <property type="match status" value="1"/>
</dbReference>
<reference evidence="11" key="1">
    <citation type="submission" date="2017-11" db="EMBL/GenBank/DDBJ databases">
        <title>Three new genomes from thermophilic consortium.</title>
        <authorList>
            <person name="Quaggio R."/>
            <person name="Amgarten D."/>
            <person name="Setubal J.C."/>
        </authorList>
    </citation>
    <scope>NUCLEOTIDE SEQUENCE</scope>
    <source>
        <strain evidence="11">ZCTH01-B2</strain>
    </source>
</reference>
<dbReference type="Proteomes" id="UP000732377">
    <property type="component" value="Unassembled WGS sequence"/>
</dbReference>
<dbReference type="PANTHER" id="PTHR21235">
    <property type="entry name" value="IMIDAZOLE GLYCEROL PHOSPHATE SYNTHASE SUBUNIT HISF/H IGP SYNTHASE SUBUNIT HISF/H"/>
    <property type="match status" value="1"/>
</dbReference>
<dbReference type="GO" id="GO:0000107">
    <property type="term" value="F:imidazoleglycerol-phosphate synthase activity"/>
    <property type="evidence" value="ECO:0007669"/>
    <property type="project" value="UniProtKB-UniRule"/>
</dbReference>
<dbReference type="InterPro" id="IPR050064">
    <property type="entry name" value="IGPS_HisA/HisF"/>
</dbReference>
<evidence type="ECO:0000256" key="6">
    <source>
        <dbReference type="ARBA" id="ARBA00023239"/>
    </source>
</evidence>
<keyword evidence="9" id="KW-0963">Cytoplasm</keyword>
<comment type="function">
    <text evidence="7 9">IGPS catalyzes the conversion of PRFAR and glutamine to IGP, AICAR and glutamate. The HisF subunit catalyzes the cyclization activity that produces IGP and AICAR from PRFAR using the ammonia provided by the HisH subunit.</text>
</comment>